<reference evidence="2 3" key="1">
    <citation type="journal article" date="2019" name="Int. J. Syst. Evol. Microbiol.">
        <title>The Global Catalogue of Microorganisms (GCM) 10K type strain sequencing project: providing services to taxonomists for standard genome sequencing and annotation.</title>
        <authorList>
            <consortium name="The Broad Institute Genomics Platform"/>
            <consortium name="The Broad Institute Genome Sequencing Center for Infectious Disease"/>
            <person name="Wu L."/>
            <person name="Ma J."/>
        </authorList>
    </citation>
    <scope>NUCLEOTIDE SEQUENCE [LARGE SCALE GENOMIC DNA]</scope>
    <source>
        <strain evidence="2 3">JCM 4358</strain>
    </source>
</reference>
<proteinExistence type="predicted"/>
<comment type="caution">
    <text evidence="2">The sequence shown here is derived from an EMBL/GenBank/DDBJ whole genome shotgun (WGS) entry which is preliminary data.</text>
</comment>
<evidence type="ECO:0000313" key="2">
    <source>
        <dbReference type="EMBL" id="GAA2395708.1"/>
    </source>
</evidence>
<gene>
    <name evidence="2" type="ORF">GCM10010255_28660</name>
</gene>
<accession>A0ABN3I723</accession>
<keyword evidence="3" id="KW-1185">Reference proteome</keyword>
<organism evidence="2 3">
    <name type="scientific">Streptomyces coeruleofuscus</name>
    <dbReference type="NCBI Taxonomy" id="66879"/>
    <lineage>
        <taxon>Bacteria</taxon>
        <taxon>Bacillati</taxon>
        <taxon>Actinomycetota</taxon>
        <taxon>Actinomycetes</taxon>
        <taxon>Kitasatosporales</taxon>
        <taxon>Streptomycetaceae</taxon>
        <taxon>Streptomyces</taxon>
    </lineage>
</organism>
<dbReference type="EMBL" id="BAAASE010000003">
    <property type="protein sequence ID" value="GAA2395708.1"/>
    <property type="molecule type" value="Genomic_DNA"/>
</dbReference>
<feature type="compositionally biased region" description="Gly residues" evidence="1">
    <location>
        <begin position="1"/>
        <end position="11"/>
    </location>
</feature>
<dbReference type="Proteomes" id="UP001499986">
    <property type="component" value="Unassembled WGS sequence"/>
</dbReference>
<protein>
    <submittedName>
        <fullName evidence="2">Uncharacterized protein</fullName>
    </submittedName>
</protein>
<sequence>MARGSGRGIGGTWTSPAPSRPRDEEPAAEPELRTDTERPVALPDRERERRPDTERRDFDDWDDVREVRPVERELPLPPEPREPPLPPAVMPVGGDPTMPFDATTGARPQVSQYSSPPPTSS</sequence>
<feature type="region of interest" description="Disordered" evidence="1">
    <location>
        <begin position="1"/>
        <end position="121"/>
    </location>
</feature>
<feature type="compositionally biased region" description="Basic and acidic residues" evidence="1">
    <location>
        <begin position="20"/>
        <end position="82"/>
    </location>
</feature>
<evidence type="ECO:0000256" key="1">
    <source>
        <dbReference type="SAM" id="MobiDB-lite"/>
    </source>
</evidence>
<evidence type="ECO:0000313" key="3">
    <source>
        <dbReference type="Proteomes" id="UP001499986"/>
    </source>
</evidence>
<name>A0ABN3I723_9ACTN</name>